<reference evidence="2 4" key="1">
    <citation type="submission" date="2018-08" db="EMBL/GenBank/DDBJ databases">
        <title>Genomic investigation of the strawberry pathogen Phytophthora fragariae indicates pathogenicity is determined by transcriptional variation in three key races.</title>
        <authorList>
            <person name="Adams T.M."/>
            <person name="Armitage A.D."/>
            <person name="Sobczyk M.K."/>
            <person name="Bates H.J."/>
            <person name="Dunwell J.M."/>
            <person name="Nellist C.F."/>
            <person name="Harrison R.J."/>
        </authorList>
    </citation>
    <scope>NUCLEOTIDE SEQUENCE [LARGE SCALE GENOMIC DNA]</scope>
    <source>
        <strain evidence="1 3">SCRP249</strain>
        <strain evidence="2 4">SCRP333</strain>
    </source>
</reference>
<dbReference type="Proteomes" id="UP000434957">
    <property type="component" value="Unassembled WGS sequence"/>
</dbReference>
<evidence type="ECO:0000313" key="3">
    <source>
        <dbReference type="Proteomes" id="UP000429607"/>
    </source>
</evidence>
<evidence type="ECO:0000313" key="4">
    <source>
        <dbReference type="Proteomes" id="UP000434957"/>
    </source>
</evidence>
<comment type="caution">
    <text evidence="2">The sequence shown here is derived from an EMBL/GenBank/DDBJ whole genome shotgun (WGS) entry which is preliminary data.</text>
</comment>
<name>A0A6A4DWU1_9STRA</name>
<accession>A0A6A4DWU1</accession>
<dbReference type="EMBL" id="QXFT01001616">
    <property type="protein sequence ID" value="KAE9314205.1"/>
    <property type="molecule type" value="Genomic_DNA"/>
</dbReference>
<dbReference type="Proteomes" id="UP000429607">
    <property type="component" value="Unassembled WGS sequence"/>
</dbReference>
<keyword evidence="4" id="KW-1185">Reference proteome</keyword>
<proteinExistence type="predicted"/>
<evidence type="ECO:0000313" key="1">
    <source>
        <dbReference type="EMBL" id="KAE8999286.1"/>
    </source>
</evidence>
<dbReference type="EMBL" id="QXFV01001741">
    <property type="protein sequence ID" value="KAE8999286.1"/>
    <property type="molecule type" value="Genomic_DNA"/>
</dbReference>
<gene>
    <name evidence="1" type="ORF">PR001_g19100</name>
    <name evidence="2" type="ORF">PR003_g19311</name>
</gene>
<dbReference type="AlphaFoldDB" id="A0A6A4DWU1"/>
<evidence type="ECO:0000313" key="2">
    <source>
        <dbReference type="EMBL" id="KAE9314205.1"/>
    </source>
</evidence>
<organism evidence="2 4">
    <name type="scientific">Phytophthora rubi</name>
    <dbReference type="NCBI Taxonomy" id="129364"/>
    <lineage>
        <taxon>Eukaryota</taxon>
        <taxon>Sar</taxon>
        <taxon>Stramenopiles</taxon>
        <taxon>Oomycota</taxon>
        <taxon>Peronosporomycetes</taxon>
        <taxon>Peronosporales</taxon>
        <taxon>Peronosporaceae</taxon>
        <taxon>Phytophthora</taxon>
    </lineage>
</organism>
<sequence>MAPSKNIEVKGTVMFAQHAHIDLTSSTRRSPRLLELTAKPTPSYRYKINLQDEKLVIWVENQTTKLQWSTGQLNKCDYVTTMNTIHQFSIEDYVELFEDTLNCELSDTSSTQRSLSEIDNGALKLELSANIRFPRSTSVVKYVFVLAPVKVDRIDVLESKLLDQEEVTKQIKERNDAAPAFIQLKAEMKDDNSNLIWEEIDADDFVSDGEDGIVQFRRPGVYNIGGVVNTAACGREENFELLINGEIVQTYYPASLGQRYSSTTLCYIARLEEDDELTIAADCALYDTSHLSVMRLGS</sequence>
<protein>
    <submittedName>
        <fullName evidence="2">Uncharacterized protein</fullName>
    </submittedName>
</protein>